<dbReference type="SUPFAM" id="SSF49354">
    <property type="entry name" value="PapD-like"/>
    <property type="match status" value="1"/>
</dbReference>
<evidence type="ECO:0000256" key="1">
    <source>
        <dbReference type="ARBA" id="ARBA00004418"/>
    </source>
</evidence>
<dbReference type="InterPro" id="IPR008962">
    <property type="entry name" value="PapD-like_sf"/>
</dbReference>
<evidence type="ECO:0000256" key="3">
    <source>
        <dbReference type="ARBA" id="ARBA00022729"/>
    </source>
</evidence>
<dbReference type="InterPro" id="IPR016147">
    <property type="entry name" value="Pili_assmbl_chaperone_N"/>
</dbReference>
<evidence type="ECO:0000313" key="9">
    <source>
        <dbReference type="EMBL" id="WMD18309.1"/>
    </source>
</evidence>
<evidence type="ECO:0000259" key="8">
    <source>
        <dbReference type="Pfam" id="PF02753"/>
    </source>
</evidence>
<feature type="signal peptide" evidence="6">
    <location>
        <begin position="1"/>
        <end position="22"/>
    </location>
</feature>
<reference evidence="9 10" key="1">
    <citation type="submission" date="2023-08" db="EMBL/GenBank/DDBJ databases">
        <title>Achromobacter seleniivolatilans sp. nov., isolated from seleniferous soil.</title>
        <authorList>
            <person name="Zhang S."/>
            <person name="Li K."/>
            <person name="Peng J."/>
            <person name="Zhao Q."/>
            <person name="Wang H."/>
            <person name="Guo Y."/>
        </authorList>
    </citation>
    <scope>NUCLEOTIDE SEQUENCE [LARGE SCALE GENOMIC DNA]</scope>
    <source>
        <strain evidence="9 10">R39</strain>
    </source>
</reference>
<keyword evidence="5" id="KW-0143">Chaperone</keyword>
<dbReference type="EMBL" id="CP132976">
    <property type="protein sequence ID" value="WMD18309.1"/>
    <property type="molecule type" value="Genomic_DNA"/>
</dbReference>
<protein>
    <submittedName>
        <fullName evidence="9">Molecular chaperone</fullName>
    </submittedName>
</protein>
<evidence type="ECO:0000313" key="10">
    <source>
        <dbReference type="Proteomes" id="UP001234798"/>
    </source>
</evidence>
<dbReference type="Pfam" id="PF00345">
    <property type="entry name" value="PapD_N"/>
    <property type="match status" value="1"/>
</dbReference>
<dbReference type="PANTHER" id="PTHR30251">
    <property type="entry name" value="PILUS ASSEMBLY CHAPERONE"/>
    <property type="match status" value="1"/>
</dbReference>
<evidence type="ECO:0000256" key="5">
    <source>
        <dbReference type="ARBA" id="ARBA00023186"/>
    </source>
</evidence>
<organism evidence="9 10">
    <name type="scientific">Achromobacter seleniivolatilans</name>
    <dbReference type="NCBI Taxonomy" id="3047478"/>
    <lineage>
        <taxon>Bacteria</taxon>
        <taxon>Pseudomonadati</taxon>
        <taxon>Pseudomonadota</taxon>
        <taxon>Betaproteobacteria</taxon>
        <taxon>Burkholderiales</taxon>
        <taxon>Alcaligenaceae</taxon>
        <taxon>Achromobacter</taxon>
    </lineage>
</organism>
<dbReference type="InterPro" id="IPR001829">
    <property type="entry name" value="Pili_assmbl_chaperone_bac"/>
</dbReference>
<feature type="chain" id="PRO_5046134220" evidence="6">
    <location>
        <begin position="23"/>
        <end position="240"/>
    </location>
</feature>
<evidence type="ECO:0000256" key="4">
    <source>
        <dbReference type="ARBA" id="ARBA00022764"/>
    </source>
</evidence>
<evidence type="ECO:0000259" key="7">
    <source>
        <dbReference type="Pfam" id="PF00345"/>
    </source>
</evidence>
<dbReference type="SUPFAM" id="SSF49584">
    <property type="entry name" value="Periplasmic chaperone C-domain"/>
    <property type="match status" value="1"/>
</dbReference>
<dbReference type="PANTHER" id="PTHR30251:SF2">
    <property type="entry name" value="FIMBRIAL CHAPERONE YADV-RELATED"/>
    <property type="match status" value="1"/>
</dbReference>
<keyword evidence="10" id="KW-1185">Reference proteome</keyword>
<dbReference type="InterPro" id="IPR050643">
    <property type="entry name" value="Periplasmic_pilus_chap"/>
</dbReference>
<proteinExistence type="inferred from homology"/>
<dbReference type="InterPro" id="IPR016148">
    <property type="entry name" value="Pili_assmbl_chaperone_C"/>
</dbReference>
<dbReference type="PRINTS" id="PR00969">
    <property type="entry name" value="CHAPERONPILI"/>
</dbReference>
<keyword evidence="3 6" id="KW-0732">Signal</keyword>
<dbReference type="Proteomes" id="UP001234798">
    <property type="component" value="Chromosome"/>
</dbReference>
<evidence type="ECO:0000256" key="2">
    <source>
        <dbReference type="ARBA" id="ARBA00007399"/>
    </source>
</evidence>
<comment type="subcellular location">
    <subcellularLocation>
        <location evidence="1">Periplasm</location>
    </subcellularLocation>
</comment>
<dbReference type="InterPro" id="IPR036316">
    <property type="entry name" value="Pili_assmbl_chap_C_dom_sf"/>
</dbReference>
<feature type="domain" description="Pili assembly chaperone N-terminal" evidence="7">
    <location>
        <begin position="24"/>
        <end position="137"/>
    </location>
</feature>
<dbReference type="InterPro" id="IPR013783">
    <property type="entry name" value="Ig-like_fold"/>
</dbReference>
<comment type="similarity">
    <text evidence="2">Belongs to the periplasmic pilus chaperone family.</text>
</comment>
<keyword evidence="4" id="KW-0574">Periplasm</keyword>
<gene>
    <name evidence="9" type="ORF">RAS12_16840</name>
</gene>
<name>A0ABY9LU51_9BURK</name>
<evidence type="ECO:0000256" key="6">
    <source>
        <dbReference type="SAM" id="SignalP"/>
    </source>
</evidence>
<dbReference type="RefSeq" id="WP_306937317.1">
    <property type="nucleotide sequence ID" value="NZ_CP132976.1"/>
</dbReference>
<sequence length="240" mass="25965">MVRIVLWCVATMLSLGAQSALASIALKTTRVIIEDGKNEASFGVQNMGADILVQSWLEAHDEEEAAKHFTLTPQLVRVMAASEQRVRILYEGVGAPSNKELMLWLNVQEIPQKAQQSGILQLAVRHRIKVFYRPSGLPGKALDAARNIAWSYSNGQLHISNPTAFHVTIASLTSQGKSLSDSFVLGPGQTQTVAPKGDAASGLTAKSTISFTSVNDFGAHEQYRVELSSDKPAQGKVLPR</sequence>
<dbReference type="Gene3D" id="2.60.40.10">
    <property type="entry name" value="Immunoglobulins"/>
    <property type="match status" value="2"/>
</dbReference>
<dbReference type="Pfam" id="PF02753">
    <property type="entry name" value="PapD_C"/>
    <property type="match status" value="1"/>
</dbReference>
<accession>A0ABY9LU51</accession>
<feature type="domain" description="Pili assembly chaperone C-terminal" evidence="8">
    <location>
        <begin position="159"/>
        <end position="221"/>
    </location>
</feature>